<gene>
    <name evidence="17" type="ORF">WMY93_002161</name>
</gene>
<dbReference type="Proteomes" id="UP001460270">
    <property type="component" value="Unassembled WGS sequence"/>
</dbReference>
<evidence type="ECO:0000256" key="8">
    <source>
        <dbReference type="ARBA" id="ARBA00023037"/>
    </source>
</evidence>
<dbReference type="InterPro" id="IPR013519">
    <property type="entry name" value="Int_alpha_beta-p"/>
</dbReference>
<keyword evidence="7" id="KW-1133">Transmembrane helix</keyword>
<feature type="domain" description="Integrin alpha first immunoglubulin-like" evidence="15">
    <location>
        <begin position="727"/>
        <end position="873"/>
    </location>
</feature>
<evidence type="ECO:0000256" key="14">
    <source>
        <dbReference type="SAM" id="MobiDB-lite"/>
    </source>
</evidence>
<keyword evidence="6 13" id="KW-0130">Cell adhesion</keyword>
<feature type="region of interest" description="Disordered" evidence="14">
    <location>
        <begin position="81"/>
        <end position="163"/>
    </location>
</feature>
<dbReference type="PANTHER" id="PTHR23220:SF89">
    <property type="entry name" value="INTEGRIN ALPHA-3"/>
    <property type="match status" value="1"/>
</dbReference>
<dbReference type="InterPro" id="IPR048285">
    <property type="entry name" value="Integrin_alpha_Ig-like_2"/>
</dbReference>
<organism evidence="17 18">
    <name type="scientific">Mugilogobius chulae</name>
    <name type="common">yellowstripe goby</name>
    <dbReference type="NCBI Taxonomy" id="88201"/>
    <lineage>
        <taxon>Eukaryota</taxon>
        <taxon>Metazoa</taxon>
        <taxon>Chordata</taxon>
        <taxon>Craniata</taxon>
        <taxon>Vertebrata</taxon>
        <taxon>Euteleostomi</taxon>
        <taxon>Actinopterygii</taxon>
        <taxon>Neopterygii</taxon>
        <taxon>Teleostei</taxon>
        <taxon>Neoteleostei</taxon>
        <taxon>Acanthomorphata</taxon>
        <taxon>Gobiaria</taxon>
        <taxon>Gobiiformes</taxon>
        <taxon>Gobioidei</taxon>
        <taxon>Gobiidae</taxon>
        <taxon>Gobionellinae</taxon>
        <taxon>Mugilogobius</taxon>
    </lineage>
</organism>
<dbReference type="InterPro" id="IPR000413">
    <property type="entry name" value="Integrin_alpha"/>
</dbReference>
<feature type="domain" description="Integrin alpha first immunoglubulin-like" evidence="15">
    <location>
        <begin position="1047"/>
        <end position="1150"/>
    </location>
</feature>
<keyword evidence="9" id="KW-0472">Membrane</keyword>
<dbReference type="GO" id="GO:0007160">
    <property type="term" value="P:cell-matrix adhesion"/>
    <property type="evidence" value="ECO:0007669"/>
    <property type="project" value="TreeGrafter"/>
</dbReference>
<dbReference type="PANTHER" id="PTHR23220">
    <property type="entry name" value="INTEGRIN ALPHA"/>
    <property type="match status" value="1"/>
</dbReference>
<feature type="compositionally biased region" description="Basic and acidic residues" evidence="14">
    <location>
        <begin position="125"/>
        <end position="163"/>
    </location>
</feature>
<dbReference type="InterPro" id="IPR013649">
    <property type="entry name" value="Integrin_alpha_Ig-like_1"/>
</dbReference>
<protein>
    <recommendedName>
        <fullName evidence="19">Integrin alpha-2 domain-containing protein</fullName>
    </recommendedName>
</protein>
<dbReference type="Gene3D" id="2.130.10.130">
    <property type="entry name" value="Integrin alpha, N-terminal"/>
    <property type="match status" value="1"/>
</dbReference>
<evidence type="ECO:0000256" key="11">
    <source>
        <dbReference type="ARBA" id="ARBA00023180"/>
    </source>
</evidence>
<dbReference type="GO" id="GO:0005178">
    <property type="term" value="F:integrin binding"/>
    <property type="evidence" value="ECO:0007669"/>
    <property type="project" value="TreeGrafter"/>
</dbReference>
<feature type="repeat" description="FG-GAP" evidence="12">
    <location>
        <begin position="560"/>
        <end position="621"/>
    </location>
</feature>
<comment type="similarity">
    <text evidence="2 13">Belongs to the integrin alpha chain family.</text>
</comment>
<evidence type="ECO:0000256" key="5">
    <source>
        <dbReference type="ARBA" id="ARBA00022737"/>
    </source>
</evidence>
<evidence type="ECO:0000256" key="6">
    <source>
        <dbReference type="ARBA" id="ARBA00022889"/>
    </source>
</evidence>
<evidence type="ECO:0000256" key="3">
    <source>
        <dbReference type="ARBA" id="ARBA00022692"/>
    </source>
</evidence>
<sequence length="1381" mass="155516">MGRNHVCQLVFRKPVSGSSTSLPGLHELWKTGLNRIWFSWLHVIALTVRSRGCVLSSETHSLEKKHTHRLETAWRRHTHTDWRQRGEETHTQTGDSVEKRHTHRLETAWRRDTQTGDSVKKRHTHTDWRQRGEETHTHTDWRQREEETHTQTGDSVEKRHTHRLETAWRRDTHTDWRQRGEETHTHRLETAWRRDTHTQTGDSVEKTHTHRLETAWRRDTHTHRLETAWRRDTHTQTGDSVEKRHTDWRQRGEETHILKTVCRRDTHTIWIQSEEKTQFGEERPQSGGERHTQPGDSLEKSSQVCAYGSLMADSSLVLWSMLLSACVAFNLDPLVSVVKTGTQSSLFGFSVALHQDTTTGGYRLLVGAPREKAELGVSANRTGGVYLCPISSDPWNCSRVPLIDPEQLVSEDLIEDMWLGVSVASQGPPGGRVLTCGHRFAKLYGAYRLRHMTGRCFVRGNDLQYNDSDAHWQNPDQVCSHLGEVSAEVMCTMGVSADISQKEIVVGSPGSFDWQGYSVALAPRLLSQHLDSIITGAPKDSKQDARGSVFLALKSRSGLQILQRLRGEQMGSYYGNAVAVLDFNNDGWNDLLVGAPFFFQRQQEVGGAVYVYLNTGGRFDSRPTLVLKGPQSSAFGMALCAAGDLDQDGFQDFVVGAPFHGTGSVMIYNSGPSGVPQRPSQVIQGSSISPLFRTFGFSLAPARDVDENQHPDLLIGSLDDSVVLLRSRPVLELTQTLHVSPDVVDPSDCGNCIRVKVCFSYTFRSGQNSDKDNITVQFSVSADVSSLKPRVRFSSNRKSHVLSHLSMPQAHCSTLRAGLLTPIRDQVQPLVFSLKASLFQKLPKNCTGLEDLRVFPVISSPLPLLRHQIHIQKACGNDNRCHSNLQMTAQFTDETYRPLDIWLPQPPRQQVPCYLYHYITHCHGSIKISDRTFGLIYKMVMVMFIKDNVQLHKVQLYAQELSHPPLLSLLFSLCLSSLSLSLSFSSLTFSLSLSLSLSLAGDPGQQYLTSLQDFRLFSGSCSDVDENQHPDLLIGSLDDSVVLLRFRPVLELTQTLHVSPDVVDPSDCRTGQNTRTIETSRIRVKVCFSYTFRSGQNSDKDNITVQFSVRADVSSLKPRVVSQQQKSHVLSHLSMPSPLQHTESRTLIHIQEGVWNDNRCHSNLQMTAQFTDETYRPLDIVAEGRQRLVLDSSLNLLLLHVNVTNLPSPWKPFNHTQEVSSPWRPLDNSYSALSPWRVAEDAHSVSLNVSIPASLVYSGVRAKISAWPSLIFSRWSELDPGAFEAVECAVEAGALLCDLGNPLKANHQVEVWIRFQPSEASLRSREITSQLQLSTLSEQWDLFLSQCLCWWKCRCRPLSLLVEESRTPGGNERKCSLRPES</sequence>
<keyword evidence="18" id="KW-1185">Reference proteome</keyword>
<comment type="subcellular location">
    <subcellularLocation>
        <location evidence="1 13">Membrane</location>
        <topology evidence="1 13">Single-pass type I membrane protein</topology>
    </subcellularLocation>
</comment>
<evidence type="ECO:0008006" key="19">
    <source>
        <dbReference type="Google" id="ProtNLM"/>
    </source>
</evidence>
<reference evidence="18" key="1">
    <citation type="submission" date="2024-04" db="EMBL/GenBank/DDBJ databases">
        <title>Salinicola lusitanus LLJ914,a marine bacterium isolated from the Okinawa Trough.</title>
        <authorList>
            <person name="Li J."/>
        </authorList>
    </citation>
    <scope>NUCLEOTIDE SEQUENCE [LARGE SCALE GENOMIC DNA]</scope>
</reference>
<evidence type="ECO:0000259" key="16">
    <source>
        <dbReference type="Pfam" id="PF20805"/>
    </source>
</evidence>
<evidence type="ECO:0000256" key="13">
    <source>
        <dbReference type="RuleBase" id="RU003762"/>
    </source>
</evidence>
<evidence type="ECO:0000256" key="10">
    <source>
        <dbReference type="ARBA" id="ARBA00023170"/>
    </source>
</evidence>
<evidence type="ECO:0000256" key="12">
    <source>
        <dbReference type="PROSITE-ProRule" id="PRU00803"/>
    </source>
</evidence>
<feature type="repeat" description="FG-GAP" evidence="12">
    <location>
        <begin position="334"/>
        <end position="397"/>
    </location>
</feature>
<dbReference type="InterPro" id="IPR013517">
    <property type="entry name" value="FG-GAP"/>
</dbReference>
<dbReference type="EMBL" id="JBBPFD010000002">
    <property type="protein sequence ID" value="KAK7938835.1"/>
    <property type="molecule type" value="Genomic_DNA"/>
</dbReference>
<feature type="region of interest" description="Disordered" evidence="14">
    <location>
        <begin position="273"/>
        <end position="299"/>
    </location>
</feature>
<feature type="repeat" description="FG-GAP" evidence="12">
    <location>
        <begin position="622"/>
        <end position="677"/>
    </location>
</feature>
<evidence type="ECO:0000259" key="15">
    <source>
        <dbReference type="Pfam" id="PF08441"/>
    </source>
</evidence>
<dbReference type="PROSITE" id="PS51470">
    <property type="entry name" value="FG_GAP"/>
    <property type="match status" value="4"/>
</dbReference>
<dbReference type="SMART" id="SM00191">
    <property type="entry name" value="Int_alpha"/>
    <property type="match status" value="5"/>
</dbReference>
<dbReference type="GO" id="GO:0008305">
    <property type="term" value="C:integrin complex"/>
    <property type="evidence" value="ECO:0007669"/>
    <property type="project" value="InterPro"/>
</dbReference>
<dbReference type="GO" id="GO:0033627">
    <property type="term" value="P:cell adhesion mediated by integrin"/>
    <property type="evidence" value="ECO:0007669"/>
    <property type="project" value="TreeGrafter"/>
</dbReference>
<dbReference type="Gene3D" id="2.60.40.1460">
    <property type="entry name" value="Integrin domains. Chain A, domain 2"/>
    <property type="match status" value="2"/>
</dbReference>
<dbReference type="SUPFAM" id="SSF69179">
    <property type="entry name" value="Integrin domains"/>
    <property type="match status" value="3"/>
</dbReference>
<name>A0AAW0PV18_9GOBI</name>
<dbReference type="Gene3D" id="2.60.40.1510">
    <property type="entry name" value="ntegrin, alpha v. Chain A, domain 3"/>
    <property type="match status" value="1"/>
</dbReference>
<dbReference type="Pfam" id="PF08441">
    <property type="entry name" value="Integrin_A_Ig_1"/>
    <property type="match status" value="2"/>
</dbReference>
<proteinExistence type="inferred from homology"/>
<feature type="compositionally biased region" description="Basic and acidic residues" evidence="14">
    <location>
        <begin position="81"/>
        <end position="114"/>
    </location>
</feature>
<keyword evidence="10 13" id="KW-0675">Receptor</keyword>
<evidence type="ECO:0000256" key="9">
    <source>
        <dbReference type="ARBA" id="ARBA00023136"/>
    </source>
</evidence>
<dbReference type="Pfam" id="PF01839">
    <property type="entry name" value="FG-GAP"/>
    <property type="match status" value="2"/>
</dbReference>
<evidence type="ECO:0000256" key="7">
    <source>
        <dbReference type="ARBA" id="ARBA00022989"/>
    </source>
</evidence>
<keyword evidence="8 13" id="KW-0401">Integrin</keyword>
<evidence type="ECO:0000256" key="4">
    <source>
        <dbReference type="ARBA" id="ARBA00022729"/>
    </source>
</evidence>
<dbReference type="PRINTS" id="PR01185">
    <property type="entry name" value="INTEGRINA"/>
</dbReference>
<dbReference type="SUPFAM" id="SSF69318">
    <property type="entry name" value="Integrin alpha N-terminal domain"/>
    <property type="match status" value="1"/>
</dbReference>
<feature type="domain" description="Integrin alpha second immunoglobulin-like" evidence="16">
    <location>
        <begin position="1156"/>
        <end position="1339"/>
    </location>
</feature>
<accession>A0AAW0PV18</accession>
<keyword evidence="5" id="KW-0677">Repeat</keyword>
<evidence type="ECO:0000256" key="1">
    <source>
        <dbReference type="ARBA" id="ARBA00004479"/>
    </source>
</evidence>
<dbReference type="GO" id="GO:0050900">
    <property type="term" value="P:leukocyte migration"/>
    <property type="evidence" value="ECO:0007669"/>
    <property type="project" value="TreeGrafter"/>
</dbReference>
<evidence type="ECO:0000313" key="18">
    <source>
        <dbReference type="Proteomes" id="UP001460270"/>
    </source>
</evidence>
<keyword evidence="4" id="KW-0732">Signal</keyword>
<dbReference type="InterPro" id="IPR028994">
    <property type="entry name" value="Integrin_alpha_N"/>
</dbReference>
<evidence type="ECO:0000256" key="2">
    <source>
        <dbReference type="ARBA" id="ARBA00008054"/>
    </source>
</evidence>
<keyword evidence="3" id="KW-0812">Transmembrane</keyword>
<feature type="repeat" description="FG-GAP" evidence="12">
    <location>
        <begin position="681"/>
        <end position="742"/>
    </location>
</feature>
<dbReference type="GO" id="GO:0007229">
    <property type="term" value="P:integrin-mediated signaling pathway"/>
    <property type="evidence" value="ECO:0007669"/>
    <property type="project" value="UniProtKB-KW"/>
</dbReference>
<dbReference type="Pfam" id="PF20805">
    <property type="entry name" value="Integrin_A_Ig_2"/>
    <property type="match status" value="1"/>
</dbReference>
<evidence type="ECO:0000313" key="17">
    <source>
        <dbReference type="EMBL" id="KAK7938835.1"/>
    </source>
</evidence>
<keyword evidence="11" id="KW-0325">Glycoprotein</keyword>
<dbReference type="InterPro" id="IPR032695">
    <property type="entry name" value="Integrin_dom_sf"/>
</dbReference>
<dbReference type="GO" id="GO:0098609">
    <property type="term" value="P:cell-cell adhesion"/>
    <property type="evidence" value="ECO:0007669"/>
    <property type="project" value="TreeGrafter"/>
</dbReference>
<dbReference type="GO" id="GO:0009897">
    <property type="term" value="C:external side of plasma membrane"/>
    <property type="evidence" value="ECO:0007669"/>
    <property type="project" value="TreeGrafter"/>
</dbReference>
<comment type="caution">
    <text evidence="17">The sequence shown here is derived from an EMBL/GenBank/DDBJ whole genome shotgun (WGS) entry which is preliminary data.</text>
</comment>